<evidence type="ECO:0000256" key="1">
    <source>
        <dbReference type="SAM" id="Phobius"/>
    </source>
</evidence>
<evidence type="ECO:0000313" key="3">
    <source>
        <dbReference type="EMBL" id="CAK9109117.1"/>
    </source>
</evidence>
<keyword evidence="5" id="KW-1185">Reference proteome</keyword>
<sequence>MRASWTWMAILESAAEGLSATSAQACCELCYEKASCLAASYRSSTEECLLGGARYPGGSADRADVLACSPRKAACDLKEGADYIAARGSTVKDVHSTEQCCALCATWEDCKVLLESWFRVRAPKQQSDCGLCGPWKDRSTGGNASRPVLLDGAETLIDMGSRLIKIALFRPAWNYAVNSEWPSDESFPTLKSVAVHEHFRHLWEMDFDTYVLVAYSTAGGRSAGNMAAGYWVQGITEEQEAEEELQFYEAAAFFLETYPHKTFVFTNCEGDWEIRGGLGVQRAPHEAAFASMARWLQARQAGVTRARQRHRMPGAAGNVYLAGEVNLVAESLFEGKPNVVNRVLPFVQLDMVSYSSYDTQQDLREFEAALRYLASQHNRSAWSPNGMSALMLGEFGLPQSKMTLPDITYILGNVINSALAMGVSYILFWETFCNECLPGPGCGADGRCREKVPVTEVDRLNGFWLVWPDGTKAWPWRYLHQKLHEAPESELWALRREREDETGALYGRSTLALLGSAAVAVASIFRYCRVHRRSKKHGACCMLFL</sequence>
<dbReference type="EMBL" id="CAXAMN010027173">
    <property type="protein sequence ID" value="CAK9109117.1"/>
    <property type="molecule type" value="Genomic_DNA"/>
</dbReference>
<keyword evidence="1" id="KW-0472">Membrane</keyword>
<protein>
    <recommendedName>
        <fullName evidence="6">Apple domain-containing protein</fullName>
    </recommendedName>
</protein>
<keyword evidence="2" id="KW-0732">Signal</keyword>
<evidence type="ECO:0000313" key="4">
    <source>
        <dbReference type="EMBL" id="CAK9109208.1"/>
    </source>
</evidence>
<proteinExistence type="predicted"/>
<dbReference type="EMBL" id="CAXAMN010027184">
    <property type="protein sequence ID" value="CAK9109208.1"/>
    <property type="molecule type" value="Genomic_DNA"/>
</dbReference>
<gene>
    <name evidence="3" type="ORF">CCMP2556_LOCUS50807</name>
    <name evidence="4" type="ORF">CCMP2556_LOCUS50843</name>
</gene>
<comment type="caution">
    <text evidence="3">The sequence shown here is derived from an EMBL/GenBank/DDBJ whole genome shotgun (WGS) entry which is preliminary data.</text>
</comment>
<feature type="chain" id="PRO_5045029571" description="Apple domain-containing protein" evidence="2">
    <location>
        <begin position="21"/>
        <end position="545"/>
    </location>
</feature>
<reference evidence="3 5" key="1">
    <citation type="submission" date="2024-02" db="EMBL/GenBank/DDBJ databases">
        <authorList>
            <person name="Chen Y."/>
            <person name="Shah S."/>
            <person name="Dougan E. K."/>
            <person name="Thang M."/>
            <person name="Chan C."/>
        </authorList>
    </citation>
    <scope>NUCLEOTIDE SEQUENCE [LARGE SCALE GENOMIC DNA]</scope>
</reference>
<keyword evidence="1" id="KW-1133">Transmembrane helix</keyword>
<evidence type="ECO:0008006" key="6">
    <source>
        <dbReference type="Google" id="ProtNLM"/>
    </source>
</evidence>
<feature type="signal peptide" evidence="2">
    <location>
        <begin position="1"/>
        <end position="20"/>
    </location>
</feature>
<organism evidence="3 5">
    <name type="scientific">Durusdinium trenchii</name>
    <dbReference type="NCBI Taxonomy" id="1381693"/>
    <lineage>
        <taxon>Eukaryota</taxon>
        <taxon>Sar</taxon>
        <taxon>Alveolata</taxon>
        <taxon>Dinophyceae</taxon>
        <taxon>Suessiales</taxon>
        <taxon>Symbiodiniaceae</taxon>
        <taxon>Durusdinium</taxon>
    </lineage>
</organism>
<keyword evidence="1" id="KW-0812">Transmembrane</keyword>
<accession>A0ABP0S9T8</accession>
<feature type="transmembrane region" description="Helical" evidence="1">
    <location>
        <begin position="505"/>
        <end position="528"/>
    </location>
</feature>
<evidence type="ECO:0000313" key="5">
    <source>
        <dbReference type="Proteomes" id="UP001642484"/>
    </source>
</evidence>
<dbReference type="Proteomes" id="UP001642484">
    <property type="component" value="Unassembled WGS sequence"/>
</dbReference>
<name>A0ABP0S9T8_9DINO</name>
<evidence type="ECO:0000256" key="2">
    <source>
        <dbReference type="SAM" id="SignalP"/>
    </source>
</evidence>